<dbReference type="Gene3D" id="3.40.50.300">
    <property type="entry name" value="P-loop containing nucleotide triphosphate hydrolases"/>
    <property type="match status" value="1"/>
</dbReference>
<evidence type="ECO:0000256" key="1">
    <source>
        <dbReference type="ARBA" id="ARBA00008535"/>
    </source>
</evidence>
<comment type="similarity">
    <text evidence="1">Belongs to the TRAFAC class TrmE-Era-EngA-EngB-Septin-like GTPase superfamily. AIG1/Toc34/Toc159-like paraseptin GTPase family. IAN subfamily.</text>
</comment>
<evidence type="ECO:0000313" key="8">
    <source>
        <dbReference type="Proteomes" id="UP001228049"/>
    </source>
</evidence>
<feature type="coiled-coil region" evidence="4">
    <location>
        <begin position="252"/>
        <end position="341"/>
    </location>
</feature>
<dbReference type="PROSITE" id="PS51720">
    <property type="entry name" value="G_AIG1"/>
    <property type="match status" value="1"/>
</dbReference>
<dbReference type="PANTHER" id="PTHR10903">
    <property type="entry name" value="GTPASE, IMAP FAMILY MEMBER-RELATED"/>
    <property type="match status" value="1"/>
</dbReference>
<gene>
    <name evidence="7" type="ORF">KUDE01_007485</name>
</gene>
<organism evidence="7 8">
    <name type="scientific">Dissostichus eleginoides</name>
    <name type="common">Patagonian toothfish</name>
    <name type="synonym">Dissostichus amissus</name>
    <dbReference type="NCBI Taxonomy" id="100907"/>
    <lineage>
        <taxon>Eukaryota</taxon>
        <taxon>Metazoa</taxon>
        <taxon>Chordata</taxon>
        <taxon>Craniata</taxon>
        <taxon>Vertebrata</taxon>
        <taxon>Euteleostomi</taxon>
        <taxon>Actinopterygii</taxon>
        <taxon>Neopterygii</taxon>
        <taxon>Teleostei</taxon>
        <taxon>Neoteleostei</taxon>
        <taxon>Acanthomorphata</taxon>
        <taxon>Eupercaria</taxon>
        <taxon>Perciformes</taxon>
        <taxon>Notothenioidei</taxon>
        <taxon>Nototheniidae</taxon>
        <taxon>Dissostichus</taxon>
    </lineage>
</organism>
<evidence type="ECO:0000256" key="3">
    <source>
        <dbReference type="ARBA" id="ARBA00023134"/>
    </source>
</evidence>
<dbReference type="InterPro" id="IPR006703">
    <property type="entry name" value="G_AIG1"/>
</dbReference>
<name>A0AAD9BYQ9_DISEL</name>
<dbReference type="PANTHER" id="PTHR10903:SF170">
    <property type="entry name" value="GTPASE IMAP FAMILY MEMBER 7"/>
    <property type="match status" value="1"/>
</dbReference>
<evidence type="ECO:0000256" key="2">
    <source>
        <dbReference type="ARBA" id="ARBA00022741"/>
    </source>
</evidence>
<comment type="caution">
    <text evidence="7">The sequence shown here is derived from an EMBL/GenBank/DDBJ whole genome shotgun (WGS) entry which is preliminary data.</text>
</comment>
<feature type="domain" description="AIG1-type G" evidence="6">
    <location>
        <begin position="45"/>
        <end position="246"/>
    </location>
</feature>
<evidence type="ECO:0000313" key="7">
    <source>
        <dbReference type="EMBL" id="KAK1892410.1"/>
    </source>
</evidence>
<accession>A0AAD9BYQ9</accession>
<reference evidence="7" key="1">
    <citation type="submission" date="2023-04" db="EMBL/GenBank/DDBJ databases">
        <title>Chromosome-level genome of Chaenocephalus aceratus.</title>
        <authorList>
            <person name="Park H."/>
        </authorList>
    </citation>
    <scope>NUCLEOTIDE SEQUENCE</scope>
    <source>
        <strain evidence="7">DE</strain>
        <tissue evidence="7">Muscle</tissue>
    </source>
</reference>
<evidence type="ECO:0000256" key="4">
    <source>
        <dbReference type="SAM" id="Coils"/>
    </source>
</evidence>
<protein>
    <submittedName>
        <fullName evidence="7">GTPase IMAP family member 7</fullName>
    </submittedName>
</protein>
<dbReference type="InterPro" id="IPR027417">
    <property type="entry name" value="P-loop_NTPase"/>
</dbReference>
<feature type="region of interest" description="Disordered" evidence="5">
    <location>
        <begin position="22"/>
        <end position="41"/>
    </location>
</feature>
<keyword evidence="4" id="KW-0175">Coiled coil</keyword>
<dbReference type="FunFam" id="3.40.50.300:FF:000366">
    <property type="entry name" value="GTPase, IMAP family member 2"/>
    <property type="match status" value="1"/>
</dbReference>
<dbReference type="GO" id="GO:0005525">
    <property type="term" value="F:GTP binding"/>
    <property type="evidence" value="ECO:0007669"/>
    <property type="project" value="UniProtKB-KW"/>
</dbReference>
<keyword evidence="3" id="KW-0342">GTP-binding</keyword>
<dbReference type="CDD" id="cd01852">
    <property type="entry name" value="AIG1"/>
    <property type="match status" value="1"/>
</dbReference>
<dbReference type="SUPFAM" id="SSF52540">
    <property type="entry name" value="P-loop containing nucleoside triphosphate hydrolases"/>
    <property type="match status" value="1"/>
</dbReference>
<keyword evidence="8" id="KW-1185">Reference proteome</keyword>
<feature type="coiled-coil region" evidence="4">
    <location>
        <begin position="405"/>
        <end position="432"/>
    </location>
</feature>
<keyword evidence="2" id="KW-0547">Nucleotide-binding</keyword>
<dbReference type="Proteomes" id="UP001228049">
    <property type="component" value="Unassembled WGS sequence"/>
</dbReference>
<dbReference type="Pfam" id="PF04548">
    <property type="entry name" value="AIG1"/>
    <property type="match status" value="1"/>
</dbReference>
<evidence type="ECO:0000256" key="5">
    <source>
        <dbReference type="SAM" id="MobiDB-lite"/>
    </source>
</evidence>
<dbReference type="InterPro" id="IPR045058">
    <property type="entry name" value="GIMA/IAN/Toc"/>
</dbReference>
<evidence type="ECO:0000259" key="6">
    <source>
        <dbReference type="PROSITE" id="PS51720"/>
    </source>
</evidence>
<dbReference type="EMBL" id="JASDAP010000013">
    <property type="protein sequence ID" value="KAK1892410.1"/>
    <property type="molecule type" value="Genomic_DNA"/>
</dbReference>
<sequence>MTPNRASFAIGTHGNREFLKQVQEKQPPKPPIVPRRHPLRKGPRTDCLRMMLIGKTGCGKSATGNTILGKECFTSKIAQKSVTKHCQKGTGEIDGRSVAVVDTPGLFDTALSEDEVQREFVKCISMMSPGPHVFLLVLRIGRFTQEEKDTVELIKEFFGKQAEDFIIVLFTRGDELEDQRIESYIQEDEDNSLTRLITECGGRYHVFNNKDRQNRTQVSQLLTKVESMIRRNGEGYYTSDLWDLGRKHQEEMPEKERNLKKEKSKLDQEIERAKEKEIEMEQKKRTFERERREEQERSKKMQEEFKKLWKQKLKSLEKKDLKVYEEKIAREEENKDKQYQEGDIIGSEYEDIEEKGKEEIMKKNEDKTFRKVLDDKKEKEMEDLKQQQYKNDVMIMLLSRNKVYGRDLKKLKKKQEEEMNKLKLKIVLHNREHKQISDLEKTHERQLNNWIEEHFKKAVEDKGCNIL</sequence>
<proteinExistence type="inferred from homology"/>
<dbReference type="AlphaFoldDB" id="A0AAD9BYQ9"/>